<dbReference type="Proteomes" id="UP000287197">
    <property type="component" value="Unassembled WGS sequence"/>
</dbReference>
<reference evidence="2" key="2">
    <citation type="journal article" date="2019" name="Appl. Environ. Microbiol.">
        <title>Population genetics and characterization of Campylobacter jejuni isolates in western jackdaws and game birds in Finland.</title>
        <authorList>
            <person name="Kovanen S."/>
            <person name="Rossi M."/>
            <person name="Pohja-Mykra M."/>
            <person name="Nieminen T."/>
            <person name="Raunio-Saarnisto M."/>
            <person name="Sauvala M."/>
            <person name="Fredriksson-Ahomaa M."/>
            <person name="Hanninen M.L."/>
            <person name="Kivisto R."/>
        </authorList>
    </citation>
    <scope>NUCLEOTIDE SEQUENCE [LARGE SCALE GENOMIC DNA]</scope>
    <source>
        <strain evidence="2">CB313</strain>
        <strain evidence="1">SO-26</strain>
    </source>
</reference>
<evidence type="ECO:0000313" key="1">
    <source>
        <dbReference type="EMBL" id="RTI48459.1"/>
    </source>
</evidence>
<dbReference type="RefSeq" id="WP_126232125.1">
    <property type="nucleotide sequence ID" value="NZ_PQZD01000003.1"/>
</dbReference>
<sequence length="176" mass="20698">MDEVKTLLVDVTIPVTKIPSENTYLAPGVKRVGNKIIPYLYSTDKTKKYKNEIVNYLTTNLMIKLKDRYKYYTTEFEFFVKSHYDTRDLSNMKKITEDALITWLNRVSEGYKIDDSQFIASSDSKMLIEPKESKVPYPDYEDYEFVRFKLHSASEKIEKVEKVTKKSKKADESDKK</sequence>
<protein>
    <submittedName>
        <fullName evidence="2">Uncharacterized protein</fullName>
    </submittedName>
</protein>
<dbReference type="AlphaFoldDB" id="A0A431EE84"/>
<dbReference type="EMBL" id="PQZD01000003">
    <property type="protein sequence ID" value="RTI48459.1"/>
    <property type="molecule type" value="Genomic_DNA"/>
</dbReference>
<evidence type="ECO:0000313" key="2">
    <source>
        <dbReference type="EMBL" id="RTJ79566.1"/>
    </source>
</evidence>
<accession>A0A431EE84</accession>
<dbReference type="EMBL" id="PRBV01000005">
    <property type="protein sequence ID" value="RTJ79566.1"/>
    <property type="molecule type" value="Genomic_DNA"/>
</dbReference>
<reference evidence="1" key="1">
    <citation type="submission" date="2018-01" db="EMBL/GenBank/DDBJ databases">
        <authorList>
            <person name="Kovanen S."/>
            <person name="Nieminen T."/>
            <person name="Pohja-Mykra M."/>
            <person name="Raunio-Saarnisto M."/>
            <person name="Sauvala M."/>
            <person name="Fredriksson-Ahomaa M."/>
            <person name="Hanninen M.-L."/>
            <person name="Kivisto R."/>
        </authorList>
    </citation>
    <scope>NUCLEOTIDE SEQUENCE</scope>
    <source>
        <strain evidence="1">SO-26</strain>
    </source>
</reference>
<comment type="caution">
    <text evidence="2">The sequence shown here is derived from an EMBL/GenBank/DDBJ whole genome shotgun (WGS) entry which is preliminary data.</text>
</comment>
<dbReference type="Proteomes" id="UP000288507">
    <property type="component" value="Unassembled WGS sequence"/>
</dbReference>
<organism evidence="2 3">
    <name type="scientific">Campylobacter jejuni</name>
    <dbReference type="NCBI Taxonomy" id="197"/>
    <lineage>
        <taxon>Bacteria</taxon>
        <taxon>Pseudomonadati</taxon>
        <taxon>Campylobacterota</taxon>
        <taxon>Epsilonproteobacteria</taxon>
        <taxon>Campylobacterales</taxon>
        <taxon>Campylobacteraceae</taxon>
        <taxon>Campylobacter</taxon>
    </lineage>
</organism>
<gene>
    <name evidence="2" type="ORF">C3H57_04145</name>
    <name evidence="1" type="ORF">C3I27_03335</name>
</gene>
<evidence type="ECO:0000313" key="3">
    <source>
        <dbReference type="Proteomes" id="UP000288507"/>
    </source>
</evidence>
<proteinExistence type="predicted"/>
<name>A0A431EE84_CAMJU</name>